<protein>
    <submittedName>
        <fullName evidence="2">Uncharacterized protein</fullName>
    </submittedName>
</protein>
<sequence>MLSAVENRPQHRLFKIRMSGNCYIFLINPKQRISFFPLHVFPSLKFNIIFSWFLSMSSSGSSISSSIYMHITAVSKQNLTLKCSATCKRDVAAEGSKSTFRVSFSSKAVSSLDCNSCELK</sequence>
<keyword evidence="1" id="KW-1185">Reference proteome</keyword>
<evidence type="ECO:0000313" key="2">
    <source>
        <dbReference type="WBParaSite" id="PEQ_0000248101-mRNA-1"/>
    </source>
</evidence>
<dbReference type="WBParaSite" id="PEQ_0000248101-mRNA-1">
    <property type="protein sequence ID" value="PEQ_0000248101-mRNA-1"/>
    <property type="gene ID" value="PEQ_0000248101"/>
</dbReference>
<organism evidence="1 2">
    <name type="scientific">Parascaris equorum</name>
    <name type="common">Equine roundworm</name>
    <dbReference type="NCBI Taxonomy" id="6256"/>
    <lineage>
        <taxon>Eukaryota</taxon>
        <taxon>Metazoa</taxon>
        <taxon>Ecdysozoa</taxon>
        <taxon>Nematoda</taxon>
        <taxon>Chromadorea</taxon>
        <taxon>Rhabditida</taxon>
        <taxon>Spirurina</taxon>
        <taxon>Ascaridomorpha</taxon>
        <taxon>Ascaridoidea</taxon>
        <taxon>Ascarididae</taxon>
        <taxon>Parascaris</taxon>
    </lineage>
</organism>
<accession>A0A914R7Q3</accession>
<dbReference type="Proteomes" id="UP000887564">
    <property type="component" value="Unplaced"/>
</dbReference>
<proteinExistence type="predicted"/>
<evidence type="ECO:0000313" key="1">
    <source>
        <dbReference type="Proteomes" id="UP000887564"/>
    </source>
</evidence>
<reference evidence="2" key="1">
    <citation type="submission" date="2022-11" db="UniProtKB">
        <authorList>
            <consortium name="WormBaseParasite"/>
        </authorList>
    </citation>
    <scope>IDENTIFICATION</scope>
</reference>
<dbReference type="AlphaFoldDB" id="A0A914R7Q3"/>
<name>A0A914R7Q3_PAREQ</name>